<accession>A0A1B1JYP4</accession>
<evidence type="ECO:0008006" key="3">
    <source>
        <dbReference type="Google" id="ProtNLM"/>
    </source>
</evidence>
<dbReference type="RefSeq" id="WP_065488934.1">
    <property type="nucleotide sequence ID" value="NZ_CP009111.1"/>
</dbReference>
<protein>
    <recommendedName>
        <fullName evidence="3">BioF2-like acetyltransferase domain-containing protein</fullName>
    </recommendedName>
</protein>
<dbReference type="PATRIC" id="fig|37919.13.peg.742"/>
<dbReference type="EMBL" id="CP009111">
    <property type="protein sequence ID" value="ANS25472.1"/>
    <property type="molecule type" value="Genomic_DNA"/>
</dbReference>
<dbReference type="AlphaFoldDB" id="A0A1B1JYP4"/>
<reference evidence="1 2" key="1">
    <citation type="submission" date="2014-07" db="EMBL/GenBank/DDBJ databases">
        <authorList>
            <person name="Zhang J.E."/>
            <person name="Yang H."/>
            <person name="Guo J."/>
            <person name="Deng Z."/>
            <person name="Luo H."/>
            <person name="Luo M."/>
            <person name="Zhao B."/>
        </authorList>
    </citation>
    <scope>NUCLEOTIDE SEQUENCE [LARGE SCALE GENOMIC DNA]</scope>
    <source>
        <strain evidence="1 2">1CP</strain>
    </source>
</reference>
<proteinExistence type="predicted"/>
<organism evidence="1 2">
    <name type="scientific">Rhodococcus opacus</name>
    <name type="common">Nocardia opaca</name>
    <dbReference type="NCBI Taxonomy" id="37919"/>
    <lineage>
        <taxon>Bacteria</taxon>
        <taxon>Bacillati</taxon>
        <taxon>Actinomycetota</taxon>
        <taxon>Actinomycetes</taxon>
        <taxon>Mycobacteriales</taxon>
        <taxon>Nocardiaceae</taxon>
        <taxon>Rhodococcus</taxon>
    </lineage>
</organism>
<gene>
    <name evidence="1" type="ORF">R1CP_03675</name>
</gene>
<evidence type="ECO:0000313" key="1">
    <source>
        <dbReference type="EMBL" id="ANS25472.1"/>
    </source>
</evidence>
<sequence>MEWLPQRDAFCNSHNVPRPQLPLRNIAHWNAVLQGSVSSNDALHHERAYVAPGYFYMPVCDEPDDRTLAELSSLASTADWLLVPSLRRSDRRRRADVIAVPFMKAAFFRSSRSVDLALRTAVGPSQYKSIVRLTRKAEAACTTEIYRLSDVAEDNRVLRDFACLQALNVAKYGHAKNLYTSDVLRMLARSSEGEKYFVKLDYDKYSNTPLAGSLSYADDHRGVFTKLVRGLDHDRIPRGLNLYIADYYQMYHFADRLGFADVCLGRGAIDAKVRVGAIHIVNLDNWLIPVNTQRTQAMQDYARSRHGD</sequence>
<dbReference type="Proteomes" id="UP000186108">
    <property type="component" value="Chromosome"/>
</dbReference>
<evidence type="ECO:0000313" key="2">
    <source>
        <dbReference type="Proteomes" id="UP000186108"/>
    </source>
</evidence>
<name>A0A1B1JYP4_RHOOP</name>